<dbReference type="VEuPathDB" id="ToxoDB:TGP89_266310B"/>
<comment type="caution">
    <text evidence="1">The sequence shown here is derived from an EMBL/GenBank/DDBJ whole genome shotgun (WGS) entry which is preliminary data.</text>
</comment>
<organism evidence="1 2">
    <name type="scientific">Toxoplasma gondii p89</name>
    <dbReference type="NCBI Taxonomy" id="943119"/>
    <lineage>
        <taxon>Eukaryota</taxon>
        <taxon>Sar</taxon>
        <taxon>Alveolata</taxon>
        <taxon>Apicomplexa</taxon>
        <taxon>Conoidasida</taxon>
        <taxon>Coccidia</taxon>
        <taxon>Eucoccidiorida</taxon>
        <taxon>Eimeriorina</taxon>
        <taxon>Sarcocystidae</taxon>
        <taxon>Toxoplasma</taxon>
    </lineage>
</organism>
<dbReference type="AlphaFoldDB" id="A0A086JLD1"/>
<gene>
    <name evidence="1" type="ORF">TGP89_266310B</name>
</gene>
<dbReference type="Proteomes" id="UP000028828">
    <property type="component" value="Unassembled WGS sequence"/>
</dbReference>
<accession>A0A086JLD1</accession>
<reference evidence="1 2" key="1">
    <citation type="submission" date="2014-03" db="EMBL/GenBank/DDBJ databases">
        <authorList>
            <person name="Sibley D."/>
            <person name="Venepally P."/>
            <person name="Karamycheva S."/>
            <person name="Hadjithomas M."/>
            <person name="Khan A."/>
            <person name="Brunk B."/>
            <person name="Roos D."/>
            <person name="Caler E."/>
            <person name="Lorenzi H."/>
        </authorList>
    </citation>
    <scope>NUCLEOTIDE SEQUENCE [LARGE SCALE GENOMIC DNA]</scope>
    <source>
        <strain evidence="2">p89</strain>
    </source>
</reference>
<keyword evidence="1" id="KW-0328">Glycosyltransferase</keyword>
<keyword evidence="1" id="KW-0808">Transferase</keyword>
<evidence type="ECO:0000313" key="2">
    <source>
        <dbReference type="Proteomes" id="UP000028828"/>
    </source>
</evidence>
<dbReference type="GO" id="GO:0003827">
    <property type="term" value="F:alpha-1,3-mannosylglycoprotein 2-beta-N-acetylglucosaminyltransferase activity"/>
    <property type="evidence" value="ECO:0007669"/>
    <property type="project" value="UniProtKB-EC"/>
</dbReference>
<protein>
    <submittedName>
        <fullName evidence="1">Alpha-1,3-mannosyl-glycoprotein 2-beta-N-acetylglucosaminyltransferase</fullName>
        <ecNumber evidence="1">2.4.1.101</ecNumber>
    </submittedName>
</protein>
<feature type="non-terminal residue" evidence="1">
    <location>
        <position position="1"/>
    </location>
</feature>
<evidence type="ECO:0000313" key="1">
    <source>
        <dbReference type="EMBL" id="KFG32949.1"/>
    </source>
</evidence>
<sequence length="25" mass="2744">GVVYVELPGVQVYLHSAWPARFAGK</sequence>
<proteinExistence type="predicted"/>
<dbReference type="EC" id="2.4.1.101" evidence="1"/>
<name>A0A086JLD1_TOXGO</name>
<dbReference type="EMBL" id="AEYI02001803">
    <property type="protein sequence ID" value="KFG32949.1"/>
    <property type="molecule type" value="Genomic_DNA"/>
</dbReference>